<evidence type="ECO:0000256" key="1">
    <source>
        <dbReference type="SAM" id="Coils"/>
    </source>
</evidence>
<accession>F9UH45</accession>
<dbReference type="EMBL" id="AFWV01000017">
    <property type="protein sequence ID" value="EGV16449.1"/>
    <property type="molecule type" value="Genomic_DNA"/>
</dbReference>
<keyword evidence="1" id="KW-0175">Coiled coil</keyword>
<proteinExistence type="predicted"/>
<keyword evidence="5" id="KW-1185">Reference proteome</keyword>
<reference evidence="4 5" key="1">
    <citation type="submission" date="2011-06" db="EMBL/GenBank/DDBJ databases">
        <title>The draft genome of Thiocapsa marina 5811.</title>
        <authorList>
            <consortium name="US DOE Joint Genome Institute (JGI-PGF)"/>
            <person name="Lucas S."/>
            <person name="Han J."/>
            <person name="Cheng J.-F."/>
            <person name="Goodwin L."/>
            <person name="Pitluck S."/>
            <person name="Peters L."/>
            <person name="Land M.L."/>
            <person name="Hauser L."/>
            <person name="Vogl K."/>
            <person name="Liu Z."/>
            <person name="Imhoff J."/>
            <person name="Thiel V."/>
            <person name="Frigaard N.-U."/>
            <person name="Bryant D."/>
            <person name="Woyke T.J."/>
        </authorList>
    </citation>
    <scope>NUCLEOTIDE SEQUENCE [LARGE SCALE GENOMIC DNA]</scope>
    <source>
        <strain evidence="4 5">5811</strain>
    </source>
</reference>
<sequence length="863" mass="95997">MRGNTLKIWLVVAMVVGTSAAFASPQTSMGEIGEGMARHATGGHERTIVEVKHGRHGMDFLYYDRVDGREVLHVTEVKAGGSQQTQKLKLNVDEQSLLKKHGITPQHLGGNTYQITQGSHGYNLVQIDRATKRQANVERILSGLTGGEVVGKQDTEKLAVHLRNLNPALSPVEERLLERAVGKDTTALNDLIQRRRSELLALNRQANEQLRRVERDIASQNYTNQLIRVRSQDGRFSVDAQPLDGFGNPSGQPREIRNLNWKYLRESGPFRRLVKDEVRNLCGNGRLCTENAYKAAIQELESTGNMNKAMGLATEYAKPPAGAKVPSMPNVAGSSTSTSPDSKLSIRHTADPTAPRPPVKRPVASELRKTPLMQQIRRYFGANLGSKAGPAGKLAGGTLLIAGRSLPMAAAMVSPTAIVVATAAISAVMVDSYLDNKIDTHIQGMQTHLDEELKTLGENVNYRAALIMEMLDRRSQELSSQIDELSVRMDNRIDHLGSVMDAGFAGLSKSLLLVDLKQDYGLALQEAQFDDALQSGLKQYDVYLGTGDRGSLSAAENDFTRAQARYENFLSKDHTDSEMLQGFWIQHALSSYYRMVVYAERALDDPRFAGQAVQTFIGFADQIQKPEHLNTVLQILNYAYVSIADVDRDDLAGERLTQAYMQLIDDDLANDRFNSAVASAAMLRMVRDDDQSRLLETFVRYLSGTDADAPEELERLEGDWLEYLDQREYPQPGTCFALLACAGSTERSEIAPDFCNLTADALVTAANACDNEAIHRYVVTALLRDKRVDEAKRILDEHYISDPSFRIKNQMTVAYFLRDDPDVGDRYCRIGRFVIDDPTFPDDLRRDVRGHLERWGNFCLNPV</sequence>
<name>F9UH45_9GAMM</name>
<evidence type="ECO:0000256" key="3">
    <source>
        <dbReference type="SAM" id="SignalP"/>
    </source>
</evidence>
<feature type="coiled-coil region" evidence="1">
    <location>
        <begin position="189"/>
        <end position="223"/>
    </location>
</feature>
<protein>
    <submittedName>
        <fullName evidence="4">Uncharacterized protein</fullName>
    </submittedName>
</protein>
<keyword evidence="3" id="KW-0732">Signal</keyword>
<organism evidence="4 5">
    <name type="scientific">Thiocapsa marina 5811</name>
    <dbReference type="NCBI Taxonomy" id="768671"/>
    <lineage>
        <taxon>Bacteria</taxon>
        <taxon>Pseudomonadati</taxon>
        <taxon>Pseudomonadota</taxon>
        <taxon>Gammaproteobacteria</taxon>
        <taxon>Chromatiales</taxon>
        <taxon>Chromatiaceae</taxon>
        <taxon>Thiocapsa</taxon>
    </lineage>
</organism>
<feature type="signal peptide" evidence="3">
    <location>
        <begin position="1"/>
        <end position="23"/>
    </location>
</feature>
<evidence type="ECO:0000313" key="4">
    <source>
        <dbReference type="EMBL" id="EGV16449.1"/>
    </source>
</evidence>
<feature type="chain" id="PRO_5003388675" evidence="3">
    <location>
        <begin position="24"/>
        <end position="863"/>
    </location>
</feature>
<dbReference type="RefSeq" id="WP_007195090.1">
    <property type="nucleotide sequence ID" value="NZ_AFWV01000017.1"/>
</dbReference>
<evidence type="ECO:0000313" key="5">
    <source>
        <dbReference type="Proteomes" id="UP000005459"/>
    </source>
</evidence>
<gene>
    <name evidence="4" type="ORF">ThimaDRAFT_4218</name>
</gene>
<feature type="region of interest" description="Disordered" evidence="2">
    <location>
        <begin position="319"/>
        <end position="363"/>
    </location>
</feature>
<dbReference type="AlphaFoldDB" id="F9UH45"/>
<dbReference type="Proteomes" id="UP000005459">
    <property type="component" value="Unassembled WGS sequence"/>
</dbReference>
<evidence type="ECO:0000256" key="2">
    <source>
        <dbReference type="SAM" id="MobiDB-lite"/>
    </source>
</evidence>